<comment type="caution">
    <text evidence="3">The sequence shown here is derived from an EMBL/GenBank/DDBJ whole genome shotgun (WGS) entry which is preliminary data.</text>
</comment>
<dbReference type="Proteomes" id="UP000440224">
    <property type="component" value="Unassembled WGS sequence"/>
</dbReference>
<gene>
    <name evidence="3" type="ORF">GF068_42295</name>
</gene>
<keyword evidence="4" id="KW-1185">Reference proteome</keyword>
<reference evidence="3 4" key="1">
    <citation type="submission" date="2019-10" db="EMBL/GenBank/DDBJ databases">
        <title>A soil myxobacterium in the family Polyangiaceae.</title>
        <authorList>
            <person name="Li Y."/>
            <person name="Wang J."/>
        </authorList>
    </citation>
    <scope>NUCLEOTIDE SEQUENCE [LARGE SCALE GENOMIC DNA]</scope>
    <source>
        <strain evidence="3 4">DSM 14734</strain>
    </source>
</reference>
<proteinExistence type="predicted"/>
<dbReference type="AlphaFoldDB" id="A0A6N7QC93"/>
<evidence type="ECO:0000256" key="2">
    <source>
        <dbReference type="SAM" id="SignalP"/>
    </source>
</evidence>
<name>A0A6N7QC93_9BACT</name>
<sequence length="421" mass="45878">MSRTFALAALLLLSLSAPIKAAEPEKPAQSKPDEPKPTRASRYRKLSPEEEERFKARVAAGDRALEAGRLNEAADTYTEALTIKHDPRLSGRLGLVLSMFLPDPQTDLTMAFALQVAVSEAAGISSAERRQFFEAYERVRKRVCRVDILVNDVDAMVSIGVDRRVRSEGAFWTFISPGKTDISATLTGRKDLKQTAECVGGKSILLQFEFPEPDESQPRVITIEKEPKERRVIVREVARAAHVARGPLPLKVEAPPRFNGGIGPVMVFGAAPSPSLGFSLVGQYRRQSFSVMAVAKGAWSLGDVGNRPIDIFSVSAVVGPCVQWQWLDGCAYGGATFFERQVLPNELYRADADRGVIPSFGLGVGATYRIKGSVAARLFLDATALTRDMAVDVVAPNGSVASAWQTQRFIFSVSALMMFGR</sequence>
<dbReference type="RefSeq" id="WP_153825269.1">
    <property type="nucleotide sequence ID" value="NZ_WJIE01000034.1"/>
</dbReference>
<feature type="region of interest" description="Disordered" evidence="1">
    <location>
        <begin position="21"/>
        <end position="49"/>
    </location>
</feature>
<feature type="compositionally biased region" description="Basic and acidic residues" evidence="1">
    <location>
        <begin position="22"/>
        <end position="37"/>
    </location>
</feature>
<evidence type="ECO:0008006" key="5">
    <source>
        <dbReference type="Google" id="ProtNLM"/>
    </source>
</evidence>
<evidence type="ECO:0000313" key="4">
    <source>
        <dbReference type="Proteomes" id="UP000440224"/>
    </source>
</evidence>
<feature type="signal peptide" evidence="2">
    <location>
        <begin position="1"/>
        <end position="21"/>
    </location>
</feature>
<keyword evidence="2" id="KW-0732">Signal</keyword>
<dbReference type="EMBL" id="WJIE01000034">
    <property type="protein sequence ID" value="MRG98501.1"/>
    <property type="molecule type" value="Genomic_DNA"/>
</dbReference>
<feature type="chain" id="PRO_5026731607" description="Tetratricopeptide repeat protein" evidence="2">
    <location>
        <begin position="22"/>
        <end position="421"/>
    </location>
</feature>
<accession>A0A6N7QC93</accession>
<dbReference type="OrthoDB" id="5501823at2"/>
<organism evidence="3 4">
    <name type="scientific">Polyangium spumosum</name>
    <dbReference type="NCBI Taxonomy" id="889282"/>
    <lineage>
        <taxon>Bacteria</taxon>
        <taxon>Pseudomonadati</taxon>
        <taxon>Myxococcota</taxon>
        <taxon>Polyangia</taxon>
        <taxon>Polyangiales</taxon>
        <taxon>Polyangiaceae</taxon>
        <taxon>Polyangium</taxon>
    </lineage>
</organism>
<evidence type="ECO:0000313" key="3">
    <source>
        <dbReference type="EMBL" id="MRG98501.1"/>
    </source>
</evidence>
<protein>
    <recommendedName>
        <fullName evidence="5">Tetratricopeptide repeat protein</fullName>
    </recommendedName>
</protein>
<evidence type="ECO:0000256" key="1">
    <source>
        <dbReference type="SAM" id="MobiDB-lite"/>
    </source>
</evidence>